<dbReference type="Proteomes" id="UP000243217">
    <property type="component" value="Unassembled WGS sequence"/>
</dbReference>
<keyword evidence="5" id="KW-0833">Ubl conjugation pathway</keyword>
<comment type="caution">
    <text evidence="9">The sequence shown here is derived from an EMBL/GenBank/DDBJ whole genome shotgun (WGS) entry which is preliminary data.</text>
</comment>
<comment type="function">
    <text evidence="2">Hydrolase that can remove 'Lys-48'-linked conjugated ubiquitin from proteins.</text>
</comment>
<gene>
    <name evidence="9" type="ORF">THRCLA_03196</name>
</gene>
<evidence type="ECO:0000256" key="3">
    <source>
        <dbReference type="ARBA" id="ARBA00011074"/>
    </source>
</evidence>
<dbReference type="PROSITE" id="PS50222">
    <property type="entry name" value="EF_HAND_2"/>
    <property type="match status" value="1"/>
</dbReference>
<dbReference type="Pfam" id="PF13898">
    <property type="entry name" value="MINDY-3_4_CD"/>
    <property type="match status" value="1"/>
</dbReference>
<dbReference type="PANTHER" id="PTHR12473:SF8">
    <property type="entry name" value="UBIQUITIN CARBOXYL-TERMINAL HYDROLASE MINDY-4-RELATED"/>
    <property type="match status" value="1"/>
</dbReference>
<feature type="region of interest" description="Disordered" evidence="7">
    <location>
        <begin position="379"/>
        <end position="398"/>
    </location>
</feature>
<comment type="similarity">
    <text evidence="3">Belongs to the MINDY deubiquitinase family. FAM188 subfamily.</text>
</comment>
<evidence type="ECO:0000256" key="7">
    <source>
        <dbReference type="SAM" id="MobiDB-lite"/>
    </source>
</evidence>
<dbReference type="EC" id="3.4.19.12" evidence="4"/>
<sequence length="483" mass="53263">MTTIMELRELMWGPSAVYESEEEVRWMKEDFRFCSQESSGPMWGLIQSHGGPCGVLAPVQARIVSRILPSLDSPLSTDASNRLLSSILAEMLLMTTESLDDKIWLIDAALVTATSASNPLQSTQVHRDELEATIVPFLSQSRHGVLSFVYSMILTRQPSRLKQDMDDNGGSLTMGEFGHGTQELLNLMLTGRATSNAFDGVVPMGDTGLVLRGVMDRPRIGYLTQLEALRYCAVGSYYKTPLAPVWVLGSSSHFTVLFSTDASLVQESTSDALLARVQRAFKHFDTMESGFILLDNLVECLRTLQVDEGILSNQYQMGRLFAKIEVPGAGIVLWEDFWRVVSILLDTKDLQQALTGKVEPSTRPRSDSDIARELQAQFDNEGTASSGPPPTPAPAKPLPMEEESFRKVVFHHYNGLVTTTNPVPRLVAFDAQIPSRNVVGYSVPLVDTSQSSGGLGCPIEDVLRTKWPGIEINWRGQTPPRLD</sequence>
<evidence type="ECO:0000256" key="4">
    <source>
        <dbReference type="ARBA" id="ARBA00012759"/>
    </source>
</evidence>
<dbReference type="AlphaFoldDB" id="A0A1W0A2U9"/>
<dbReference type="InterPro" id="IPR011992">
    <property type="entry name" value="EF-hand-dom_pair"/>
</dbReference>
<dbReference type="SUPFAM" id="SSF47473">
    <property type="entry name" value="EF-hand"/>
    <property type="match status" value="1"/>
</dbReference>
<evidence type="ECO:0000256" key="2">
    <source>
        <dbReference type="ARBA" id="ARBA00002107"/>
    </source>
</evidence>
<evidence type="ECO:0000256" key="1">
    <source>
        <dbReference type="ARBA" id="ARBA00000707"/>
    </source>
</evidence>
<protein>
    <recommendedName>
        <fullName evidence="4">ubiquitinyl hydrolase 1</fullName>
        <ecNumber evidence="4">3.4.19.12</ecNumber>
    </recommendedName>
    <alternativeName>
        <fullName evidence="6">Deubiquitinating enzyme MINDY-3</fullName>
    </alternativeName>
</protein>
<evidence type="ECO:0000256" key="5">
    <source>
        <dbReference type="ARBA" id="ARBA00022786"/>
    </source>
</evidence>
<organism evidence="9 10">
    <name type="scientific">Thraustotheca clavata</name>
    <dbReference type="NCBI Taxonomy" id="74557"/>
    <lineage>
        <taxon>Eukaryota</taxon>
        <taxon>Sar</taxon>
        <taxon>Stramenopiles</taxon>
        <taxon>Oomycota</taxon>
        <taxon>Saprolegniomycetes</taxon>
        <taxon>Saprolegniales</taxon>
        <taxon>Achlyaceae</taxon>
        <taxon>Thraustotheca</taxon>
    </lineage>
</organism>
<dbReference type="GO" id="GO:0071108">
    <property type="term" value="P:protein K48-linked deubiquitination"/>
    <property type="evidence" value="ECO:0007669"/>
    <property type="project" value="InterPro"/>
</dbReference>
<dbReference type="InterPro" id="IPR039785">
    <property type="entry name" value="MINY3/4"/>
</dbReference>
<evidence type="ECO:0000313" key="10">
    <source>
        <dbReference type="Proteomes" id="UP000243217"/>
    </source>
</evidence>
<dbReference type="PANTHER" id="PTHR12473">
    <property type="entry name" value="UBIQUITIN CARBOXYL-TERMINAL HYDROLASE MINDY-4-RELATED"/>
    <property type="match status" value="1"/>
</dbReference>
<name>A0A1W0A2U9_9STRA</name>
<feature type="compositionally biased region" description="Pro residues" evidence="7">
    <location>
        <begin position="387"/>
        <end position="397"/>
    </location>
</feature>
<dbReference type="GO" id="GO:0006508">
    <property type="term" value="P:proteolysis"/>
    <property type="evidence" value="ECO:0007669"/>
    <property type="project" value="UniProtKB-KW"/>
</dbReference>
<dbReference type="SMART" id="SM01174">
    <property type="entry name" value="DUF4205"/>
    <property type="match status" value="1"/>
</dbReference>
<comment type="catalytic activity">
    <reaction evidence="1">
        <text>Thiol-dependent hydrolysis of ester, thioester, amide, peptide and isopeptide bonds formed by the C-terminal Gly of ubiquitin (a 76-residue protein attached to proteins as an intracellular targeting signal).</text>
        <dbReference type="EC" id="3.4.19.12"/>
    </reaction>
</comment>
<dbReference type="EMBL" id="JNBS01000589">
    <property type="protein sequence ID" value="OQS04587.1"/>
    <property type="molecule type" value="Genomic_DNA"/>
</dbReference>
<accession>A0A1W0A2U9</accession>
<dbReference type="InterPro" id="IPR002048">
    <property type="entry name" value="EF_hand_dom"/>
</dbReference>
<dbReference type="InterPro" id="IPR025257">
    <property type="entry name" value="MINDY-3/4_CD"/>
</dbReference>
<evidence type="ECO:0000259" key="8">
    <source>
        <dbReference type="PROSITE" id="PS50222"/>
    </source>
</evidence>
<dbReference type="GO" id="GO:0004843">
    <property type="term" value="F:cysteine-type deubiquitinase activity"/>
    <property type="evidence" value="ECO:0007669"/>
    <property type="project" value="UniProtKB-EC"/>
</dbReference>
<dbReference type="OrthoDB" id="9981542at2759"/>
<feature type="domain" description="EF-hand" evidence="8">
    <location>
        <begin position="272"/>
        <end position="307"/>
    </location>
</feature>
<reference evidence="9 10" key="1">
    <citation type="journal article" date="2014" name="Genome Biol. Evol.">
        <title>The secreted proteins of Achlya hypogyna and Thraustotheca clavata identify the ancestral oomycete secretome and reveal gene acquisitions by horizontal gene transfer.</title>
        <authorList>
            <person name="Misner I."/>
            <person name="Blouin N."/>
            <person name="Leonard G."/>
            <person name="Richards T.A."/>
            <person name="Lane C.E."/>
        </authorList>
    </citation>
    <scope>NUCLEOTIDE SEQUENCE [LARGE SCALE GENOMIC DNA]</scope>
    <source>
        <strain evidence="9 10">ATCC 34112</strain>
    </source>
</reference>
<evidence type="ECO:0000313" key="9">
    <source>
        <dbReference type="EMBL" id="OQS04587.1"/>
    </source>
</evidence>
<dbReference type="Gene3D" id="1.10.238.10">
    <property type="entry name" value="EF-hand"/>
    <property type="match status" value="1"/>
</dbReference>
<evidence type="ECO:0000256" key="6">
    <source>
        <dbReference type="ARBA" id="ARBA00033208"/>
    </source>
</evidence>
<proteinExistence type="inferred from homology"/>
<dbReference type="GO" id="GO:0005509">
    <property type="term" value="F:calcium ion binding"/>
    <property type="evidence" value="ECO:0007669"/>
    <property type="project" value="InterPro"/>
</dbReference>
<keyword evidence="10" id="KW-1185">Reference proteome</keyword>
<dbReference type="GO" id="GO:1990380">
    <property type="term" value="F:K48-linked deubiquitinase activity"/>
    <property type="evidence" value="ECO:0007669"/>
    <property type="project" value="InterPro"/>
</dbReference>